<evidence type="ECO:0000256" key="1">
    <source>
        <dbReference type="ARBA" id="ARBA00022448"/>
    </source>
</evidence>
<keyword evidence="1" id="KW-0813">Transport</keyword>
<dbReference type="InterPro" id="IPR003439">
    <property type="entry name" value="ABC_transporter-like_ATP-bd"/>
</dbReference>
<proteinExistence type="predicted"/>
<dbReference type="Pfam" id="PF00005">
    <property type="entry name" value="ABC_tran"/>
    <property type="match status" value="1"/>
</dbReference>
<keyword evidence="2" id="KW-0547">Nucleotide-binding</keyword>
<keyword evidence="6" id="KW-1185">Reference proteome</keyword>
<dbReference type="GO" id="GO:0005524">
    <property type="term" value="F:ATP binding"/>
    <property type="evidence" value="ECO:0007669"/>
    <property type="project" value="UniProtKB-KW"/>
</dbReference>
<protein>
    <submittedName>
        <fullName evidence="5">ABC transporter ATP-binding protein</fullName>
    </submittedName>
</protein>
<dbReference type="Gene3D" id="3.40.50.300">
    <property type="entry name" value="P-loop containing nucleotide triphosphate hydrolases"/>
    <property type="match status" value="1"/>
</dbReference>
<dbReference type="PROSITE" id="PS00211">
    <property type="entry name" value="ABC_TRANSPORTER_1"/>
    <property type="match status" value="1"/>
</dbReference>
<reference evidence="5 6" key="1">
    <citation type="submission" date="2018-08" db="EMBL/GenBank/DDBJ databases">
        <title>Form III RuBisCO-mediated autotrophy in Thermodesulfobium bacteria.</title>
        <authorList>
            <person name="Toshchakov S.V."/>
            <person name="Kublanov I.V."/>
            <person name="Frolov E."/>
            <person name="Bonch-Osmolovskaya E.A."/>
            <person name="Tourova T.P."/>
            <person name="Chernych N.A."/>
            <person name="Lebedinsky A.V."/>
        </authorList>
    </citation>
    <scope>NUCLEOTIDE SEQUENCE [LARGE SCALE GENOMIC DNA]</scope>
    <source>
        <strain evidence="5 6">SR</strain>
    </source>
</reference>
<dbReference type="InterPro" id="IPR003593">
    <property type="entry name" value="AAA+_ATPase"/>
</dbReference>
<evidence type="ECO:0000313" key="6">
    <source>
        <dbReference type="Proteomes" id="UP000256329"/>
    </source>
</evidence>
<name>A0A3D8P4G3_9THEO</name>
<sequence length="273" mass="29376">MRLEVRGLGFAYSSVPALRDVTFAVQSGEVLGIVGPNGSGKSTLLRCLAKVLKPHVGTVFLDGKDLAGLKGREVGRLLGYVPPPGSGQAFPCTVLETVLQGRRPHLTWGVGPRDLEVVTRALAYLGLTELAERQLNELSSGQRQKVLIARALAQEPEVFLLDEPTATLDLRYQLEVLALMRKLAKEQGCVVVMVLHDLGLASRFSDRLLLLHQGSIFAAGGAESVLTPENLRVVYGVEAVVTKTPWGLQITPVAPVSSSEKAQEKARVAVRSQ</sequence>
<evidence type="ECO:0000313" key="5">
    <source>
        <dbReference type="EMBL" id="RDV82542.1"/>
    </source>
</evidence>
<dbReference type="RefSeq" id="WP_115792832.1">
    <property type="nucleotide sequence ID" value="NZ_QSLN01000009.1"/>
</dbReference>
<accession>A0A3D8P4G3</accession>
<dbReference type="EMBL" id="QSLN01000009">
    <property type="protein sequence ID" value="RDV82542.1"/>
    <property type="molecule type" value="Genomic_DNA"/>
</dbReference>
<comment type="caution">
    <text evidence="5">The sequence shown here is derived from an EMBL/GenBank/DDBJ whole genome shotgun (WGS) entry which is preliminary data.</text>
</comment>
<dbReference type="PANTHER" id="PTHR42794">
    <property type="entry name" value="HEMIN IMPORT ATP-BINDING PROTEIN HMUV"/>
    <property type="match status" value="1"/>
</dbReference>
<feature type="domain" description="ABC transporter" evidence="4">
    <location>
        <begin position="3"/>
        <end position="238"/>
    </location>
</feature>
<dbReference type="FunFam" id="3.40.50.300:FF:000134">
    <property type="entry name" value="Iron-enterobactin ABC transporter ATP-binding protein"/>
    <property type="match status" value="1"/>
</dbReference>
<dbReference type="Proteomes" id="UP000256329">
    <property type="component" value="Unassembled WGS sequence"/>
</dbReference>
<dbReference type="InterPro" id="IPR017871">
    <property type="entry name" value="ABC_transporter-like_CS"/>
</dbReference>
<evidence type="ECO:0000259" key="4">
    <source>
        <dbReference type="PROSITE" id="PS50893"/>
    </source>
</evidence>
<dbReference type="GO" id="GO:0016887">
    <property type="term" value="F:ATP hydrolysis activity"/>
    <property type="evidence" value="ECO:0007669"/>
    <property type="project" value="InterPro"/>
</dbReference>
<organism evidence="5 6">
    <name type="scientific">Ammonifex thiophilus</name>
    <dbReference type="NCBI Taxonomy" id="444093"/>
    <lineage>
        <taxon>Bacteria</taxon>
        <taxon>Bacillati</taxon>
        <taxon>Bacillota</taxon>
        <taxon>Clostridia</taxon>
        <taxon>Thermoanaerobacterales</taxon>
        <taxon>Thermoanaerobacteraceae</taxon>
        <taxon>Ammonifex</taxon>
    </lineage>
</organism>
<gene>
    <name evidence="5" type="ORF">DXX99_07260</name>
</gene>
<dbReference type="AlphaFoldDB" id="A0A3D8P4G3"/>
<dbReference type="PANTHER" id="PTHR42794:SF2">
    <property type="entry name" value="ABC TRANSPORTER ATP-BINDING PROTEIN"/>
    <property type="match status" value="1"/>
</dbReference>
<dbReference type="PROSITE" id="PS50893">
    <property type="entry name" value="ABC_TRANSPORTER_2"/>
    <property type="match status" value="1"/>
</dbReference>
<evidence type="ECO:0000256" key="2">
    <source>
        <dbReference type="ARBA" id="ARBA00022741"/>
    </source>
</evidence>
<dbReference type="InterPro" id="IPR027417">
    <property type="entry name" value="P-loop_NTPase"/>
</dbReference>
<dbReference type="OrthoDB" id="9799337at2"/>
<keyword evidence="3 5" id="KW-0067">ATP-binding</keyword>
<evidence type="ECO:0000256" key="3">
    <source>
        <dbReference type="ARBA" id="ARBA00022840"/>
    </source>
</evidence>
<dbReference type="SMART" id="SM00382">
    <property type="entry name" value="AAA"/>
    <property type="match status" value="1"/>
</dbReference>
<dbReference type="CDD" id="cd03214">
    <property type="entry name" value="ABC_Iron-Siderophores_B12_Hemin"/>
    <property type="match status" value="1"/>
</dbReference>
<dbReference type="SUPFAM" id="SSF52540">
    <property type="entry name" value="P-loop containing nucleoside triphosphate hydrolases"/>
    <property type="match status" value="1"/>
</dbReference>